<evidence type="ECO:0000313" key="4">
    <source>
        <dbReference type="EnsemblMetazoa" id="HelroP173299"/>
    </source>
</evidence>
<evidence type="ECO:0000256" key="1">
    <source>
        <dbReference type="SAM" id="MobiDB-lite"/>
    </source>
</evidence>
<dbReference type="AlphaFoldDB" id="T1F6N4"/>
<dbReference type="Proteomes" id="UP000015101">
    <property type="component" value="Unassembled WGS sequence"/>
</dbReference>
<dbReference type="EnsemblMetazoa" id="HelroT173299">
    <property type="protein sequence ID" value="HelroP173299"/>
    <property type="gene ID" value="HelroG173299"/>
</dbReference>
<name>T1F6N4_HELRO</name>
<sequence length="250" mass="27779">MAPTGVLLDFAKEFEATSIHAETSKLENDILIKIYDFKNQTTDKTLNCVETKLQPSFFVCVYPIDKDVFISKDLVLKKNPTSIFLDIGANIGYYTLLAAKLGHPVLAVEPTTDHLTRIHRALELENLTDNVVLLQNALAVKRELVNIYVSKTNQGDNRVVPKNSGEKDRPSNSHDLSSVTVNSLLLDDLISVLTSNFSSSQSLKSTPLVMKVDIQAMESSVLVTGDYFFDNTNVILVMMEWEPVIGPNCE</sequence>
<keyword evidence="5" id="KW-1185">Reference proteome</keyword>
<dbReference type="Pfam" id="PF05050">
    <property type="entry name" value="Methyltransf_21"/>
    <property type="match status" value="1"/>
</dbReference>
<accession>T1F6N4</accession>
<proteinExistence type="predicted"/>
<dbReference type="GeneID" id="20204483"/>
<dbReference type="SUPFAM" id="SSF53335">
    <property type="entry name" value="S-adenosyl-L-methionine-dependent methyltransferases"/>
    <property type="match status" value="1"/>
</dbReference>
<dbReference type="NCBIfam" id="TIGR01444">
    <property type="entry name" value="fkbM_fam"/>
    <property type="match status" value="1"/>
</dbReference>
<dbReference type="OrthoDB" id="411251at2759"/>
<dbReference type="InterPro" id="IPR006342">
    <property type="entry name" value="FkbM_mtfrase"/>
</dbReference>
<feature type="domain" description="Methyltransferase FkbM" evidence="2">
    <location>
        <begin position="86"/>
        <end position="243"/>
    </location>
</feature>
<reference evidence="5" key="1">
    <citation type="submission" date="2012-12" db="EMBL/GenBank/DDBJ databases">
        <authorList>
            <person name="Hellsten U."/>
            <person name="Grimwood J."/>
            <person name="Chapman J.A."/>
            <person name="Shapiro H."/>
            <person name="Aerts A."/>
            <person name="Otillar R.P."/>
            <person name="Terry A.Y."/>
            <person name="Boore J.L."/>
            <person name="Simakov O."/>
            <person name="Marletaz F."/>
            <person name="Cho S.-J."/>
            <person name="Edsinger-Gonzales E."/>
            <person name="Havlak P."/>
            <person name="Kuo D.-H."/>
            <person name="Larsson T."/>
            <person name="Lv J."/>
            <person name="Arendt D."/>
            <person name="Savage R."/>
            <person name="Osoegawa K."/>
            <person name="de Jong P."/>
            <person name="Lindberg D.R."/>
            <person name="Seaver E.C."/>
            <person name="Weisblat D.A."/>
            <person name="Putnam N.H."/>
            <person name="Grigoriev I.V."/>
            <person name="Rokhsar D.S."/>
        </authorList>
    </citation>
    <scope>NUCLEOTIDE SEQUENCE</scope>
</reference>
<dbReference type="KEGG" id="hro:HELRODRAFT_173299"/>
<evidence type="ECO:0000313" key="3">
    <source>
        <dbReference type="EMBL" id="ESO03608.1"/>
    </source>
</evidence>
<dbReference type="InterPro" id="IPR029063">
    <property type="entry name" value="SAM-dependent_MTases_sf"/>
</dbReference>
<dbReference type="EMBL" id="AMQM01004502">
    <property type="status" value="NOT_ANNOTATED_CDS"/>
    <property type="molecule type" value="Genomic_DNA"/>
</dbReference>
<dbReference type="InParanoid" id="T1F6N4"/>
<dbReference type="RefSeq" id="XP_009018165.1">
    <property type="nucleotide sequence ID" value="XM_009019917.1"/>
</dbReference>
<dbReference type="OMA" id="KMDIESH"/>
<dbReference type="EMBL" id="KB096590">
    <property type="protein sequence ID" value="ESO03608.1"/>
    <property type="molecule type" value="Genomic_DNA"/>
</dbReference>
<reference evidence="4" key="3">
    <citation type="submission" date="2015-06" db="UniProtKB">
        <authorList>
            <consortium name="EnsemblMetazoa"/>
        </authorList>
    </citation>
    <scope>IDENTIFICATION</scope>
</reference>
<organism evidence="4 5">
    <name type="scientific">Helobdella robusta</name>
    <name type="common">Californian leech</name>
    <dbReference type="NCBI Taxonomy" id="6412"/>
    <lineage>
        <taxon>Eukaryota</taxon>
        <taxon>Metazoa</taxon>
        <taxon>Spiralia</taxon>
        <taxon>Lophotrochozoa</taxon>
        <taxon>Annelida</taxon>
        <taxon>Clitellata</taxon>
        <taxon>Hirudinea</taxon>
        <taxon>Rhynchobdellida</taxon>
        <taxon>Glossiphoniidae</taxon>
        <taxon>Helobdella</taxon>
    </lineage>
</organism>
<dbReference type="eggNOG" id="ENOG502R31D">
    <property type="taxonomic scope" value="Eukaryota"/>
</dbReference>
<evidence type="ECO:0000313" key="5">
    <source>
        <dbReference type="Proteomes" id="UP000015101"/>
    </source>
</evidence>
<reference evidence="3 5" key="2">
    <citation type="journal article" date="2013" name="Nature">
        <title>Insights into bilaterian evolution from three spiralian genomes.</title>
        <authorList>
            <person name="Simakov O."/>
            <person name="Marletaz F."/>
            <person name="Cho S.J."/>
            <person name="Edsinger-Gonzales E."/>
            <person name="Havlak P."/>
            <person name="Hellsten U."/>
            <person name="Kuo D.H."/>
            <person name="Larsson T."/>
            <person name="Lv J."/>
            <person name="Arendt D."/>
            <person name="Savage R."/>
            <person name="Osoegawa K."/>
            <person name="de Jong P."/>
            <person name="Grimwood J."/>
            <person name="Chapman J.A."/>
            <person name="Shapiro H."/>
            <person name="Aerts A."/>
            <person name="Otillar R.P."/>
            <person name="Terry A.Y."/>
            <person name="Boore J.L."/>
            <person name="Grigoriev I.V."/>
            <person name="Lindberg D.R."/>
            <person name="Seaver E.C."/>
            <person name="Weisblat D.A."/>
            <person name="Putnam N.H."/>
            <person name="Rokhsar D.S."/>
        </authorList>
    </citation>
    <scope>NUCLEOTIDE SEQUENCE</scope>
</reference>
<evidence type="ECO:0000259" key="2">
    <source>
        <dbReference type="Pfam" id="PF05050"/>
    </source>
</evidence>
<gene>
    <name evidence="4" type="primary">20204483</name>
    <name evidence="3" type="ORF">HELRODRAFT_173299</name>
</gene>
<dbReference type="PANTHER" id="PTHR34203">
    <property type="entry name" value="METHYLTRANSFERASE, FKBM FAMILY PROTEIN"/>
    <property type="match status" value="1"/>
</dbReference>
<dbReference type="InterPro" id="IPR052514">
    <property type="entry name" value="SAM-dependent_MTase"/>
</dbReference>
<dbReference type="GO" id="GO:0008171">
    <property type="term" value="F:O-methyltransferase activity"/>
    <property type="evidence" value="ECO:0000318"/>
    <property type="project" value="GO_Central"/>
</dbReference>
<dbReference type="CTD" id="20204483"/>
<dbReference type="HOGENOM" id="CLU_1112355_0_0_1"/>
<dbReference type="Gene3D" id="3.40.50.150">
    <property type="entry name" value="Vaccinia Virus protein VP39"/>
    <property type="match status" value="1"/>
</dbReference>
<protein>
    <recommendedName>
        <fullName evidence="2">Methyltransferase FkbM domain-containing protein</fullName>
    </recommendedName>
</protein>
<feature type="region of interest" description="Disordered" evidence="1">
    <location>
        <begin position="156"/>
        <end position="175"/>
    </location>
</feature>
<dbReference type="PANTHER" id="PTHR34203:SF15">
    <property type="entry name" value="SLL1173 PROTEIN"/>
    <property type="match status" value="1"/>
</dbReference>